<dbReference type="EMBL" id="LTAZ01000008">
    <property type="protein sequence ID" value="KYH25032.1"/>
    <property type="molecule type" value="Genomic_DNA"/>
</dbReference>
<keyword evidence="2" id="KW-1185">Reference proteome</keyword>
<organism evidence="1 2">
    <name type="scientific">Halalkalicoccus paucihalophilus</name>
    <dbReference type="NCBI Taxonomy" id="1008153"/>
    <lineage>
        <taxon>Archaea</taxon>
        <taxon>Methanobacteriati</taxon>
        <taxon>Methanobacteriota</taxon>
        <taxon>Stenosarchaea group</taxon>
        <taxon>Halobacteria</taxon>
        <taxon>Halobacteriales</taxon>
        <taxon>Halococcaceae</taxon>
        <taxon>Halalkalicoccus</taxon>
    </lineage>
</organism>
<accession>A0A151ABZ2</accession>
<sequence length="229" mass="26694">MSKRRLGNQIDRLSEAVLEDLEPDKRLRIMLEAWANGNEQWTDSLVETCPQYEYKATDYAFTERARLVQQILFQAVYELHTTYLHYELTRQKQRYTWLLDHEREEDPSDEELARASARAHAELELFAALYCSYHAYCRFGSEILDVDLEMWLALHPEGGMVFEMVAETIDDQMSMELAASHLSDLLDGEDIAAERTTNDDDSTILDRMAKERYEGLALIWEETLAEIPD</sequence>
<dbReference type="RefSeq" id="WP_066383780.1">
    <property type="nucleotide sequence ID" value="NZ_LTAZ01000008.1"/>
</dbReference>
<dbReference type="OrthoDB" id="351191at2157"/>
<comment type="caution">
    <text evidence="1">The sequence shown here is derived from an EMBL/GenBank/DDBJ whole genome shotgun (WGS) entry which is preliminary data.</text>
</comment>
<dbReference type="Proteomes" id="UP000075321">
    <property type="component" value="Unassembled WGS sequence"/>
</dbReference>
<dbReference type="AlphaFoldDB" id="A0A151ABZ2"/>
<gene>
    <name evidence="1" type="ORF">HAPAU_28530</name>
</gene>
<proteinExistence type="predicted"/>
<evidence type="ECO:0000313" key="2">
    <source>
        <dbReference type="Proteomes" id="UP000075321"/>
    </source>
</evidence>
<name>A0A151ABZ2_9EURY</name>
<dbReference type="PATRIC" id="fig|1008153.3.peg.2923"/>
<reference evidence="1 2" key="1">
    <citation type="submission" date="2016-02" db="EMBL/GenBank/DDBJ databases">
        <title>Genome sequence of Halalkalicoccus paucihalophilus DSM 24557.</title>
        <authorList>
            <person name="Poehlein A."/>
            <person name="Daniel R."/>
        </authorList>
    </citation>
    <scope>NUCLEOTIDE SEQUENCE [LARGE SCALE GENOMIC DNA]</scope>
    <source>
        <strain evidence="1 2">DSM 24557</strain>
    </source>
</reference>
<evidence type="ECO:0000313" key="1">
    <source>
        <dbReference type="EMBL" id="KYH25032.1"/>
    </source>
</evidence>
<protein>
    <submittedName>
        <fullName evidence="1">Uncharacterized protein</fullName>
    </submittedName>
</protein>